<dbReference type="EMBL" id="JARKIF010000007">
    <property type="protein sequence ID" value="KAJ7634415.1"/>
    <property type="molecule type" value="Genomic_DNA"/>
</dbReference>
<protein>
    <recommendedName>
        <fullName evidence="5">MYND-type domain-containing protein</fullName>
    </recommendedName>
</protein>
<evidence type="ECO:0000313" key="7">
    <source>
        <dbReference type="Proteomes" id="UP001221142"/>
    </source>
</evidence>
<feature type="domain" description="MYND-type" evidence="5">
    <location>
        <begin position="22"/>
        <end position="67"/>
    </location>
</feature>
<proteinExistence type="predicted"/>
<keyword evidence="2 4" id="KW-0863">Zinc-finger</keyword>
<reference evidence="6" key="1">
    <citation type="submission" date="2023-03" db="EMBL/GenBank/DDBJ databases">
        <title>Massive genome expansion in bonnet fungi (Mycena s.s.) driven by repeated elements and novel gene families across ecological guilds.</title>
        <authorList>
            <consortium name="Lawrence Berkeley National Laboratory"/>
            <person name="Harder C.B."/>
            <person name="Miyauchi S."/>
            <person name="Viragh M."/>
            <person name="Kuo A."/>
            <person name="Thoen E."/>
            <person name="Andreopoulos B."/>
            <person name="Lu D."/>
            <person name="Skrede I."/>
            <person name="Drula E."/>
            <person name="Henrissat B."/>
            <person name="Morin E."/>
            <person name="Kohler A."/>
            <person name="Barry K."/>
            <person name="LaButti K."/>
            <person name="Morin E."/>
            <person name="Salamov A."/>
            <person name="Lipzen A."/>
            <person name="Mereny Z."/>
            <person name="Hegedus B."/>
            <person name="Baldrian P."/>
            <person name="Stursova M."/>
            <person name="Weitz H."/>
            <person name="Taylor A."/>
            <person name="Grigoriev I.V."/>
            <person name="Nagy L.G."/>
            <person name="Martin F."/>
            <person name="Kauserud H."/>
        </authorList>
    </citation>
    <scope>NUCLEOTIDE SEQUENCE</scope>
    <source>
        <strain evidence="6">9284</strain>
    </source>
</reference>
<name>A0AAD7FRI4_9AGAR</name>
<dbReference type="Gene3D" id="6.10.140.2220">
    <property type="match status" value="1"/>
</dbReference>
<dbReference type="SUPFAM" id="SSF144232">
    <property type="entry name" value="HIT/MYND zinc finger-like"/>
    <property type="match status" value="1"/>
</dbReference>
<dbReference type="PROSITE" id="PS50865">
    <property type="entry name" value="ZF_MYND_2"/>
    <property type="match status" value="1"/>
</dbReference>
<comment type="caution">
    <text evidence="6">The sequence shown here is derived from an EMBL/GenBank/DDBJ whole genome shotgun (WGS) entry which is preliminary data.</text>
</comment>
<dbReference type="InterPro" id="IPR002893">
    <property type="entry name" value="Znf_MYND"/>
</dbReference>
<accession>A0AAD7FRI4</accession>
<dbReference type="PROSITE" id="PS01360">
    <property type="entry name" value="ZF_MYND_1"/>
    <property type="match status" value="1"/>
</dbReference>
<gene>
    <name evidence="6" type="ORF">FB45DRAFT_1056466</name>
</gene>
<evidence type="ECO:0000259" key="5">
    <source>
        <dbReference type="PROSITE" id="PS50865"/>
    </source>
</evidence>
<evidence type="ECO:0000256" key="4">
    <source>
        <dbReference type="PROSITE-ProRule" id="PRU00134"/>
    </source>
</evidence>
<keyword evidence="3" id="KW-0862">Zinc</keyword>
<evidence type="ECO:0000256" key="2">
    <source>
        <dbReference type="ARBA" id="ARBA00022771"/>
    </source>
</evidence>
<sequence>MAKKSKIWEGNETVWHAWEPDCDSCGRRASSLRGKKQLFSCSGCLLSKYCSKECQKKDWGENHKNQCHLFEANRKLSSMFAKSLGPGTIKDPKLDWPSKLNEWNFLNVASHRVIASTALNNDPEIAANFNVALLISVSEKHAGGKYENRSFFIDRVLLLQRDVSDAEAFDTTWEHGSYKDSAAALEDLEEDSRSCFKLFVGYCMFPDGKQSGSQLWSFPCSYVAKEVMPPGFDLNRYVPHVNRGITHFHASFWPLPRNISNVDLESAEAPSALADYTARHHCMLSGIQQGGQNIIDRSNPDSTQHKFRNLNGRTCAPGETDFDGPVEYEKALENPSRMARVLSKYLDSYEKEYRATWHKGPSAPAKEKTPVRKPPPELEPLMQNMMKLFMWAATDDADFPFEVQERP</sequence>
<keyword evidence="7" id="KW-1185">Reference proteome</keyword>
<evidence type="ECO:0000256" key="1">
    <source>
        <dbReference type="ARBA" id="ARBA00022723"/>
    </source>
</evidence>
<dbReference type="GO" id="GO:0008270">
    <property type="term" value="F:zinc ion binding"/>
    <property type="evidence" value="ECO:0007669"/>
    <property type="project" value="UniProtKB-KW"/>
</dbReference>
<keyword evidence="1" id="KW-0479">Metal-binding</keyword>
<evidence type="ECO:0000313" key="6">
    <source>
        <dbReference type="EMBL" id="KAJ7634415.1"/>
    </source>
</evidence>
<evidence type="ECO:0000256" key="3">
    <source>
        <dbReference type="ARBA" id="ARBA00022833"/>
    </source>
</evidence>
<dbReference type="AlphaFoldDB" id="A0AAD7FRI4"/>
<dbReference type="Pfam" id="PF01753">
    <property type="entry name" value="zf-MYND"/>
    <property type="match status" value="1"/>
</dbReference>
<organism evidence="6 7">
    <name type="scientific">Roridomyces roridus</name>
    <dbReference type="NCBI Taxonomy" id="1738132"/>
    <lineage>
        <taxon>Eukaryota</taxon>
        <taxon>Fungi</taxon>
        <taxon>Dikarya</taxon>
        <taxon>Basidiomycota</taxon>
        <taxon>Agaricomycotina</taxon>
        <taxon>Agaricomycetes</taxon>
        <taxon>Agaricomycetidae</taxon>
        <taxon>Agaricales</taxon>
        <taxon>Marasmiineae</taxon>
        <taxon>Mycenaceae</taxon>
        <taxon>Roridomyces</taxon>
    </lineage>
</organism>
<dbReference type="Proteomes" id="UP001221142">
    <property type="component" value="Unassembled WGS sequence"/>
</dbReference>